<keyword evidence="1" id="KW-0812">Transmembrane</keyword>
<organism evidence="2">
    <name type="scientific">Neisseria gonorrhoeae</name>
    <dbReference type="NCBI Taxonomy" id="485"/>
    <lineage>
        <taxon>Bacteria</taxon>
        <taxon>Pseudomonadati</taxon>
        <taxon>Pseudomonadota</taxon>
        <taxon>Betaproteobacteria</taxon>
        <taxon>Neisseriales</taxon>
        <taxon>Neisseriaceae</taxon>
        <taxon>Neisseria</taxon>
    </lineage>
</organism>
<sequence length="201" mass="21851">MFLPVLVICNAAQDKAAVHAVAVAHIAFFGKGAQLFGEGGVLVFNILTLHRTGDVAELQFVASLVCAGFFEDMHHPVVGRSCQIPADRRYRAVDDVAQIAGFVIVIFFCADAVFLAVLFFVALFFVVWLVECFKYIVITVIPSRPRQQHFAPLVGLRCDEPVLVDAESVVFAVIAIKTRDPAAIARGDLVHAARQSDDGLP</sequence>
<evidence type="ECO:0000256" key="1">
    <source>
        <dbReference type="SAM" id="Phobius"/>
    </source>
</evidence>
<keyword evidence="1" id="KW-0472">Membrane</keyword>
<name>A0AB74EIV2_NEIGO</name>
<accession>A0AB74EIV2</accession>
<dbReference type="AlphaFoldDB" id="A0AB74EIV2"/>
<gene>
    <name evidence="2" type="ORF">WHOF_02185</name>
</gene>
<dbReference type="EMBL" id="FLKW01000069">
    <property type="protein sequence ID" value="SBN25171.1"/>
    <property type="molecule type" value="Genomic_DNA"/>
</dbReference>
<proteinExistence type="predicted"/>
<protein>
    <submittedName>
        <fullName evidence="2">Uncharacterized protein</fullName>
    </submittedName>
</protein>
<feature type="transmembrane region" description="Helical" evidence="1">
    <location>
        <begin position="99"/>
        <end position="130"/>
    </location>
</feature>
<reference evidence="2" key="1">
    <citation type="submission" date="2016-05" db="EMBL/GenBank/DDBJ databases">
        <authorList>
            <consortium name="Pathogen Informatics"/>
        </authorList>
    </citation>
    <scope>NUCLEOTIDE SEQUENCE</scope>
    <source>
        <strain evidence="2">WHO F</strain>
    </source>
</reference>
<comment type="caution">
    <text evidence="2">The sequence shown here is derived from an EMBL/GenBank/DDBJ whole genome shotgun (WGS) entry which is preliminary data.</text>
</comment>
<keyword evidence="1" id="KW-1133">Transmembrane helix</keyword>
<evidence type="ECO:0000313" key="2">
    <source>
        <dbReference type="EMBL" id="SBN25171.1"/>
    </source>
</evidence>